<comment type="caution">
    <text evidence="1">The sequence shown here is derived from an EMBL/GenBank/DDBJ whole genome shotgun (WGS) entry which is preliminary data.</text>
</comment>
<keyword evidence="2" id="KW-1185">Reference proteome</keyword>
<evidence type="ECO:0000313" key="2">
    <source>
        <dbReference type="Proteomes" id="UP000886520"/>
    </source>
</evidence>
<name>A0A9D4VCE6_ADICA</name>
<organism evidence="1 2">
    <name type="scientific">Adiantum capillus-veneris</name>
    <name type="common">Maidenhair fern</name>
    <dbReference type="NCBI Taxonomy" id="13818"/>
    <lineage>
        <taxon>Eukaryota</taxon>
        <taxon>Viridiplantae</taxon>
        <taxon>Streptophyta</taxon>
        <taxon>Embryophyta</taxon>
        <taxon>Tracheophyta</taxon>
        <taxon>Polypodiopsida</taxon>
        <taxon>Polypodiidae</taxon>
        <taxon>Polypodiales</taxon>
        <taxon>Pteridineae</taxon>
        <taxon>Pteridaceae</taxon>
        <taxon>Vittarioideae</taxon>
        <taxon>Adiantum</taxon>
    </lineage>
</organism>
<dbReference type="Proteomes" id="UP000886520">
    <property type="component" value="Chromosome 3"/>
</dbReference>
<protein>
    <submittedName>
        <fullName evidence="1">Uncharacterized protein</fullName>
    </submittedName>
</protein>
<sequence length="170" mass="18233">MVGVILTPSKTSPSPYCSIPKTSSAFAAAPQTFLGQFANSHNPIFFSQAAVLGFPNQFVLQHECSKAPPLLHQHQSQELEQSPAQFPSSPYSSFDFLGVSIGDITATSELPAAPTAFASNCATLACSKLTLSNAICGILLREKMHTQAPKLKVQNESLPITSRQIKRLES</sequence>
<gene>
    <name evidence="1" type="ORF">GOP47_0003532</name>
</gene>
<accession>A0A9D4VCE6</accession>
<evidence type="ECO:0000313" key="1">
    <source>
        <dbReference type="EMBL" id="KAI5083789.1"/>
    </source>
</evidence>
<reference evidence="1" key="1">
    <citation type="submission" date="2021-01" db="EMBL/GenBank/DDBJ databases">
        <title>Adiantum capillus-veneris genome.</title>
        <authorList>
            <person name="Fang Y."/>
            <person name="Liao Q."/>
        </authorList>
    </citation>
    <scope>NUCLEOTIDE SEQUENCE</scope>
    <source>
        <strain evidence="1">H3</strain>
        <tissue evidence="1">Leaf</tissue>
    </source>
</reference>
<dbReference type="EMBL" id="JABFUD020000002">
    <property type="protein sequence ID" value="KAI5083789.1"/>
    <property type="molecule type" value="Genomic_DNA"/>
</dbReference>
<proteinExistence type="predicted"/>
<dbReference type="AlphaFoldDB" id="A0A9D4VCE6"/>